<reference evidence="3" key="1">
    <citation type="submission" date="2017-08" db="EMBL/GenBank/DDBJ databases">
        <authorList>
            <person name="Polle J.E."/>
            <person name="Barry K."/>
            <person name="Cushman J."/>
            <person name="Schmutz J."/>
            <person name="Tran D."/>
            <person name="Hathwaick L.T."/>
            <person name="Yim W.C."/>
            <person name="Jenkins J."/>
            <person name="Mckie-Krisberg Z.M."/>
            <person name="Prochnik S."/>
            <person name="Lindquist E."/>
            <person name="Dockter R.B."/>
            <person name="Adam C."/>
            <person name="Molina H."/>
            <person name="Bunkerborg J."/>
            <person name="Jin E."/>
            <person name="Buchheim M."/>
            <person name="Magnuson J."/>
        </authorList>
    </citation>
    <scope>NUCLEOTIDE SEQUENCE</scope>
    <source>
        <strain evidence="3">CCAP 19/18</strain>
    </source>
</reference>
<evidence type="ECO:0000256" key="1">
    <source>
        <dbReference type="SAM" id="Coils"/>
    </source>
</evidence>
<dbReference type="EMBL" id="MU071154">
    <property type="protein sequence ID" value="KAF5826231.1"/>
    <property type="molecule type" value="Genomic_DNA"/>
</dbReference>
<evidence type="ECO:0000313" key="3">
    <source>
        <dbReference type="EMBL" id="KAF5826231.1"/>
    </source>
</evidence>
<feature type="signal peptide" evidence="2">
    <location>
        <begin position="1"/>
        <end position="25"/>
    </location>
</feature>
<keyword evidence="4" id="KW-1185">Reference proteome</keyword>
<feature type="coiled-coil region" evidence="1">
    <location>
        <begin position="28"/>
        <end position="90"/>
    </location>
</feature>
<dbReference type="Proteomes" id="UP000815325">
    <property type="component" value="Unassembled WGS sequence"/>
</dbReference>
<accession>A0ABQ7FV11</accession>
<keyword evidence="2" id="KW-0732">Signal</keyword>
<organism evidence="3 4">
    <name type="scientific">Dunaliella salina</name>
    <name type="common">Green alga</name>
    <name type="synonym">Protococcus salinus</name>
    <dbReference type="NCBI Taxonomy" id="3046"/>
    <lineage>
        <taxon>Eukaryota</taxon>
        <taxon>Viridiplantae</taxon>
        <taxon>Chlorophyta</taxon>
        <taxon>core chlorophytes</taxon>
        <taxon>Chlorophyceae</taxon>
        <taxon>CS clade</taxon>
        <taxon>Chlamydomonadales</taxon>
        <taxon>Dunaliellaceae</taxon>
        <taxon>Dunaliella</taxon>
    </lineage>
</organism>
<sequence>MLALSFHLFCMFSSLPFHLLCLVDQGELAAVQQECAQQQQQANALRAAMVASDHAAAQLRQELAELMQTKQVSSREEDSVKEKLKEAEKAADEQCVALAALVDQLVQENLDLGARLNAKSAALTKARHEVSQMQVRCMNYGRIECFKNGRIFSSKYESVMKHAGAI</sequence>
<proteinExistence type="predicted"/>
<keyword evidence="1" id="KW-0175">Coiled coil</keyword>
<protein>
    <submittedName>
        <fullName evidence="3">Uncharacterized protein</fullName>
    </submittedName>
</protein>
<gene>
    <name evidence="3" type="ORF">DUNSADRAFT_4030</name>
</gene>
<feature type="chain" id="PRO_5046812881" evidence="2">
    <location>
        <begin position="26"/>
        <end position="166"/>
    </location>
</feature>
<evidence type="ECO:0000313" key="4">
    <source>
        <dbReference type="Proteomes" id="UP000815325"/>
    </source>
</evidence>
<name>A0ABQ7FV11_DUNSA</name>
<evidence type="ECO:0000256" key="2">
    <source>
        <dbReference type="SAM" id="SignalP"/>
    </source>
</evidence>
<comment type="caution">
    <text evidence="3">The sequence shown here is derived from an EMBL/GenBank/DDBJ whole genome shotgun (WGS) entry which is preliminary data.</text>
</comment>